<keyword evidence="2" id="KW-1277">Toxin-antitoxin system</keyword>
<dbReference type="KEGG" id="apac:S7S_01175"/>
<reference evidence="4 5" key="1">
    <citation type="journal article" date="2012" name="J. Bacteriol.">
        <title>Genome sequence of an alkane-degrading bacterium, Alcanivorax pacificus type strain W11-5, isolated from deep sea sediment.</title>
        <authorList>
            <person name="Lai Q."/>
            <person name="Shao Z."/>
        </authorList>
    </citation>
    <scope>NUCLEOTIDE SEQUENCE [LARGE SCALE GENOMIC DNA]</scope>
    <source>
        <strain evidence="4 5">W11-5</strain>
    </source>
</reference>
<dbReference type="HOGENOM" id="CLU_147162_3_0_6"/>
<gene>
    <name evidence="4" type="ORF">S7S_01175</name>
</gene>
<evidence type="ECO:0000256" key="2">
    <source>
        <dbReference type="ARBA" id="ARBA00022649"/>
    </source>
</evidence>
<comment type="similarity">
    <text evidence="1 3">Belongs to the RelE toxin family.</text>
</comment>
<organism evidence="4 5">
    <name type="scientific">Isoalcanivorax pacificus W11-5</name>
    <dbReference type="NCBI Taxonomy" id="391936"/>
    <lineage>
        <taxon>Bacteria</taxon>
        <taxon>Pseudomonadati</taxon>
        <taxon>Pseudomonadota</taxon>
        <taxon>Gammaproteobacteria</taxon>
        <taxon>Oceanospirillales</taxon>
        <taxon>Alcanivoracaceae</taxon>
        <taxon>Isoalcanivorax</taxon>
    </lineage>
</organism>
<dbReference type="EMBL" id="CP004387">
    <property type="protein sequence ID" value="AJD46659.1"/>
    <property type="molecule type" value="Genomic_DNA"/>
</dbReference>
<keyword evidence="5" id="KW-1185">Reference proteome</keyword>
<sequence>MPPFLLTAAARKDVIDIGRFTAEKWGKRQRDKYLKQLDDTFRLLARQPEIGRDAEDIKPGYKKFSQGSHIVFYRPGTDAKIVVIRILHNSMDVDRHI</sequence>
<evidence type="ECO:0000256" key="3">
    <source>
        <dbReference type="PIRNR" id="PIRNR029218"/>
    </source>
</evidence>
<evidence type="ECO:0000313" key="4">
    <source>
        <dbReference type="EMBL" id="AJD46659.1"/>
    </source>
</evidence>
<dbReference type="Proteomes" id="UP000006764">
    <property type="component" value="Chromosome"/>
</dbReference>
<dbReference type="OrthoDB" id="516834at2"/>
<dbReference type="InterPro" id="IPR007712">
    <property type="entry name" value="RelE/ParE_toxin"/>
</dbReference>
<dbReference type="Gene3D" id="3.30.2310.20">
    <property type="entry name" value="RelE-like"/>
    <property type="match status" value="1"/>
</dbReference>
<dbReference type="InterPro" id="IPR035093">
    <property type="entry name" value="RelE/ParE_toxin_dom_sf"/>
</dbReference>
<dbReference type="Pfam" id="PF05016">
    <property type="entry name" value="ParE_toxin"/>
    <property type="match status" value="1"/>
</dbReference>
<dbReference type="AlphaFoldDB" id="A0A0B4XF55"/>
<evidence type="ECO:0000313" key="5">
    <source>
        <dbReference type="Proteomes" id="UP000006764"/>
    </source>
</evidence>
<accession>A0A0B4XF55</accession>
<name>A0A0B4XF55_9GAMM</name>
<proteinExistence type="inferred from homology"/>
<dbReference type="PANTHER" id="PTHR33755:SF9">
    <property type="entry name" value="TOXIN PARE1"/>
    <property type="match status" value="1"/>
</dbReference>
<dbReference type="PIRSF" id="PIRSF029218">
    <property type="entry name" value="ParE"/>
    <property type="match status" value="1"/>
</dbReference>
<protein>
    <recommendedName>
        <fullName evidence="3">Toxin</fullName>
    </recommendedName>
</protein>
<dbReference type="InterPro" id="IPR051803">
    <property type="entry name" value="TA_system_RelE-like_toxin"/>
</dbReference>
<dbReference type="InterPro" id="IPR028344">
    <property type="entry name" value="ParE1/4"/>
</dbReference>
<dbReference type="PANTHER" id="PTHR33755">
    <property type="entry name" value="TOXIN PARE1-RELATED"/>
    <property type="match status" value="1"/>
</dbReference>
<evidence type="ECO:0000256" key="1">
    <source>
        <dbReference type="ARBA" id="ARBA00006226"/>
    </source>
</evidence>
<dbReference type="RefSeq" id="WP_008736164.1">
    <property type="nucleotide sequence ID" value="NZ_CP004387.1"/>
</dbReference>
<dbReference type="STRING" id="391936.S7S_01175"/>